<evidence type="ECO:0000259" key="1">
    <source>
        <dbReference type="PROSITE" id="PS50943"/>
    </source>
</evidence>
<protein>
    <submittedName>
        <fullName evidence="2">Helix-turn-helix domain-containing protein</fullName>
    </submittedName>
</protein>
<proteinExistence type="predicted"/>
<accession>A0ABV6ALI2</accession>
<dbReference type="Proteomes" id="UP001589692">
    <property type="component" value="Unassembled WGS sequence"/>
</dbReference>
<dbReference type="EMBL" id="JBHMAA010000024">
    <property type="protein sequence ID" value="MFB9951485.1"/>
    <property type="molecule type" value="Genomic_DNA"/>
</dbReference>
<dbReference type="InterPro" id="IPR039554">
    <property type="entry name" value="HigA2-like_HTH"/>
</dbReference>
<comment type="caution">
    <text evidence="2">The sequence shown here is derived from an EMBL/GenBank/DDBJ whole genome shotgun (WGS) entry which is preliminary data.</text>
</comment>
<dbReference type="PROSITE" id="PS50943">
    <property type="entry name" value="HTH_CROC1"/>
    <property type="match status" value="1"/>
</dbReference>
<gene>
    <name evidence="2" type="ORF">ACFFP0_21765</name>
</gene>
<feature type="domain" description="HTH cro/C1-type" evidence="1">
    <location>
        <begin position="43"/>
        <end position="89"/>
    </location>
</feature>
<keyword evidence="3" id="KW-1185">Reference proteome</keyword>
<dbReference type="Pfam" id="PF13744">
    <property type="entry name" value="HTH_37"/>
    <property type="match status" value="1"/>
</dbReference>
<sequence>MERQSFENVWDALEDTSTEAANMSMRSALLIAIEQKVRSWRVTQAEAARRLGITQPRLSDLLKGRITNFSLDALVGLASQAGLSVRLDIADAA</sequence>
<dbReference type="RefSeq" id="WP_377264291.1">
    <property type="nucleotide sequence ID" value="NZ_JBHMAA010000024.1"/>
</dbReference>
<evidence type="ECO:0000313" key="3">
    <source>
        <dbReference type="Proteomes" id="UP001589692"/>
    </source>
</evidence>
<dbReference type="Gene3D" id="1.10.260.40">
    <property type="entry name" value="lambda repressor-like DNA-binding domains"/>
    <property type="match status" value="1"/>
</dbReference>
<reference evidence="2 3" key="1">
    <citation type="submission" date="2024-09" db="EMBL/GenBank/DDBJ databases">
        <authorList>
            <person name="Sun Q."/>
            <person name="Mori K."/>
        </authorList>
    </citation>
    <scope>NUCLEOTIDE SEQUENCE [LARGE SCALE GENOMIC DNA]</scope>
    <source>
        <strain evidence="2 3">TBRC 4938</strain>
    </source>
</reference>
<dbReference type="InterPro" id="IPR010982">
    <property type="entry name" value="Lambda_DNA-bd_dom_sf"/>
</dbReference>
<organism evidence="2 3">
    <name type="scientific">Rhizobium puerariae</name>
    <dbReference type="NCBI Taxonomy" id="1585791"/>
    <lineage>
        <taxon>Bacteria</taxon>
        <taxon>Pseudomonadati</taxon>
        <taxon>Pseudomonadota</taxon>
        <taxon>Alphaproteobacteria</taxon>
        <taxon>Hyphomicrobiales</taxon>
        <taxon>Rhizobiaceae</taxon>
        <taxon>Rhizobium/Agrobacterium group</taxon>
        <taxon>Rhizobium</taxon>
    </lineage>
</organism>
<evidence type="ECO:0000313" key="2">
    <source>
        <dbReference type="EMBL" id="MFB9951485.1"/>
    </source>
</evidence>
<name>A0ABV6ALI2_9HYPH</name>
<dbReference type="CDD" id="cd00093">
    <property type="entry name" value="HTH_XRE"/>
    <property type="match status" value="1"/>
</dbReference>
<dbReference type="InterPro" id="IPR001387">
    <property type="entry name" value="Cro/C1-type_HTH"/>
</dbReference>
<dbReference type="SUPFAM" id="SSF47413">
    <property type="entry name" value="lambda repressor-like DNA-binding domains"/>
    <property type="match status" value="1"/>
</dbReference>